<dbReference type="KEGG" id="sna:Snas_1521"/>
<reference evidence="1 2" key="1">
    <citation type="journal article" date="2009" name="Stand. Genomic Sci.">
        <title>Complete genome sequence of Stackebrandtia nassauensis type strain (LLR-40K-21).</title>
        <authorList>
            <person name="Munk C."/>
            <person name="Lapidus A."/>
            <person name="Copeland A."/>
            <person name="Jando M."/>
            <person name="Mayilraj S."/>
            <person name="Glavina Del Rio T."/>
            <person name="Nolan M."/>
            <person name="Chen F."/>
            <person name="Lucas S."/>
            <person name="Tice H."/>
            <person name="Cheng J.F."/>
            <person name="Han C."/>
            <person name="Detter J.C."/>
            <person name="Bruce D."/>
            <person name="Goodwin L."/>
            <person name="Chain P."/>
            <person name="Pitluck S."/>
            <person name="Goker M."/>
            <person name="Ovchinikova G."/>
            <person name="Pati A."/>
            <person name="Ivanova N."/>
            <person name="Mavromatis K."/>
            <person name="Chen A."/>
            <person name="Palaniappan K."/>
            <person name="Land M."/>
            <person name="Hauser L."/>
            <person name="Chang Y.J."/>
            <person name="Jeffries C.D."/>
            <person name="Bristow J."/>
            <person name="Eisen J.A."/>
            <person name="Markowitz V."/>
            <person name="Hugenholtz P."/>
            <person name="Kyrpides N.C."/>
            <person name="Klenk H.P."/>
        </authorList>
    </citation>
    <scope>NUCLEOTIDE SEQUENCE [LARGE SCALE GENOMIC DNA]</scope>
    <source>
        <strain evidence="2">DSM 44728 / CIP 108903 / NRRL B-16338 / NBRC 102104 / LLR-40K-21</strain>
    </source>
</reference>
<protein>
    <submittedName>
        <fullName evidence="1">Uncharacterized protein</fullName>
    </submittedName>
</protein>
<evidence type="ECO:0000313" key="2">
    <source>
        <dbReference type="Proteomes" id="UP000000844"/>
    </source>
</evidence>
<gene>
    <name evidence="1" type="ordered locus">Snas_1521</name>
</gene>
<keyword evidence="2" id="KW-1185">Reference proteome</keyword>
<name>D3PW68_STANL</name>
<accession>D3PW68</accession>
<dbReference type="AlphaFoldDB" id="D3PW68"/>
<dbReference type="Proteomes" id="UP000000844">
    <property type="component" value="Chromosome"/>
</dbReference>
<dbReference type="STRING" id="446470.Snas_1521"/>
<proteinExistence type="predicted"/>
<organism evidence="1 2">
    <name type="scientific">Stackebrandtia nassauensis (strain DSM 44728 / CIP 108903 / NRRL B-16338 / NBRC 102104 / LLR-40K-21)</name>
    <dbReference type="NCBI Taxonomy" id="446470"/>
    <lineage>
        <taxon>Bacteria</taxon>
        <taxon>Bacillati</taxon>
        <taxon>Actinomycetota</taxon>
        <taxon>Actinomycetes</taxon>
        <taxon>Glycomycetales</taxon>
        <taxon>Glycomycetaceae</taxon>
        <taxon>Stackebrandtia</taxon>
    </lineage>
</organism>
<sequence length="196" mass="20866">MDTTASMSRGRYGFERRGWWAAVGVLVVVVLLWLVPAVADDAMAQPAASPVDPEATYRLIGDSGPEATVTPDASWLSSTGTSGPQLIFQTGDVAIVAQIFADVENIDRLWDRQARLATAANPPVWAQRQGVYTTAKGLSGPTGTLTGNRSQGERFLLASSRDPRTVLGFDIAGPPGSLDDAAETFERFLDSAEVRA</sequence>
<evidence type="ECO:0000313" key="1">
    <source>
        <dbReference type="EMBL" id="ADD41225.1"/>
    </source>
</evidence>
<dbReference type="HOGENOM" id="CLU_1389478_0_0_11"/>
<dbReference type="EMBL" id="CP001778">
    <property type="protein sequence ID" value="ADD41225.1"/>
    <property type="molecule type" value="Genomic_DNA"/>
</dbReference>